<gene>
    <name evidence="2" type="ORF">EK21DRAFT_95291</name>
</gene>
<feature type="region of interest" description="Disordered" evidence="1">
    <location>
        <begin position="1"/>
        <end position="74"/>
    </location>
</feature>
<accession>A0A9P4GUI8</accession>
<reference evidence="2" key="1">
    <citation type="journal article" date="2020" name="Stud. Mycol.">
        <title>101 Dothideomycetes genomes: a test case for predicting lifestyles and emergence of pathogens.</title>
        <authorList>
            <person name="Haridas S."/>
            <person name="Albert R."/>
            <person name="Binder M."/>
            <person name="Bloem J."/>
            <person name="Labutti K."/>
            <person name="Salamov A."/>
            <person name="Andreopoulos B."/>
            <person name="Baker S."/>
            <person name="Barry K."/>
            <person name="Bills G."/>
            <person name="Bluhm B."/>
            <person name="Cannon C."/>
            <person name="Castanera R."/>
            <person name="Culley D."/>
            <person name="Daum C."/>
            <person name="Ezra D."/>
            <person name="Gonzalez J."/>
            <person name="Henrissat B."/>
            <person name="Kuo A."/>
            <person name="Liang C."/>
            <person name="Lipzen A."/>
            <person name="Lutzoni F."/>
            <person name="Magnuson J."/>
            <person name="Mondo S."/>
            <person name="Nolan M."/>
            <person name="Ohm R."/>
            <person name="Pangilinan J."/>
            <person name="Park H.-J."/>
            <person name="Ramirez L."/>
            <person name="Alfaro M."/>
            <person name="Sun H."/>
            <person name="Tritt A."/>
            <person name="Yoshinaga Y."/>
            <person name="Zwiers L.-H."/>
            <person name="Turgeon B."/>
            <person name="Goodwin S."/>
            <person name="Spatafora J."/>
            <person name="Crous P."/>
            <person name="Grigoriev I."/>
        </authorList>
    </citation>
    <scope>NUCLEOTIDE SEQUENCE</scope>
    <source>
        <strain evidence="2">CBS 110217</strain>
    </source>
</reference>
<feature type="compositionally biased region" description="Low complexity" evidence="1">
    <location>
        <begin position="42"/>
        <end position="52"/>
    </location>
</feature>
<protein>
    <submittedName>
        <fullName evidence="2">Uncharacterized protein</fullName>
    </submittedName>
</protein>
<name>A0A9P4GUI8_9PLEO</name>
<organism evidence="2 3">
    <name type="scientific">Setomelanomma holmii</name>
    <dbReference type="NCBI Taxonomy" id="210430"/>
    <lineage>
        <taxon>Eukaryota</taxon>
        <taxon>Fungi</taxon>
        <taxon>Dikarya</taxon>
        <taxon>Ascomycota</taxon>
        <taxon>Pezizomycotina</taxon>
        <taxon>Dothideomycetes</taxon>
        <taxon>Pleosporomycetidae</taxon>
        <taxon>Pleosporales</taxon>
        <taxon>Pleosporineae</taxon>
        <taxon>Phaeosphaeriaceae</taxon>
        <taxon>Setomelanomma</taxon>
    </lineage>
</organism>
<sequence length="145" mass="15909">MAPKRQHPTHLTPKRVRREVLPSPPATGLARRQSPLFEPELQATQTAASAQANDIVGEDKNTFEDGDSDPLPKDEFEVAAEGAGGGVEDEVEPAYRCQKGTLWLPRSSQALADEVKPILRVRWRACLSGDMRSTFYLKLPIASTA</sequence>
<feature type="compositionally biased region" description="Basic residues" evidence="1">
    <location>
        <begin position="1"/>
        <end position="17"/>
    </location>
</feature>
<evidence type="ECO:0000313" key="3">
    <source>
        <dbReference type="Proteomes" id="UP000799777"/>
    </source>
</evidence>
<dbReference type="EMBL" id="ML978398">
    <property type="protein sequence ID" value="KAF2022973.1"/>
    <property type="molecule type" value="Genomic_DNA"/>
</dbReference>
<evidence type="ECO:0000313" key="2">
    <source>
        <dbReference type="EMBL" id="KAF2022973.1"/>
    </source>
</evidence>
<proteinExistence type="predicted"/>
<comment type="caution">
    <text evidence="2">The sequence shown here is derived from an EMBL/GenBank/DDBJ whole genome shotgun (WGS) entry which is preliminary data.</text>
</comment>
<evidence type="ECO:0000256" key="1">
    <source>
        <dbReference type="SAM" id="MobiDB-lite"/>
    </source>
</evidence>
<dbReference type="Proteomes" id="UP000799777">
    <property type="component" value="Unassembled WGS sequence"/>
</dbReference>
<dbReference type="AlphaFoldDB" id="A0A9P4GUI8"/>
<keyword evidence="3" id="KW-1185">Reference proteome</keyword>